<evidence type="ECO:0000256" key="1">
    <source>
        <dbReference type="ARBA" id="ARBA00004651"/>
    </source>
</evidence>
<feature type="transmembrane region" description="Helical" evidence="6">
    <location>
        <begin position="304"/>
        <end position="321"/>
    </location>
</feature>
<keyword evidence="5 6" id="KW-0472">Membrane</keyword>
<dbReference type="CDD" id="cd06173">
    <property type="entry name" value="MFS_MefA_like"/>
    <property type="match status" value="1"/>
</dbReference>
<keyword evidence="3 6" id="KW-0812">Transmembrane</keyword>
<protein>
    <submittedName>
        <fullName evidence="8">Macrolide-efflux protein</fullName>
    </submittedName>
</protein>
<feature type="transmembrane region" description="Helical" evidence="6">
    <location>
        <begin position="216"/>
        <end position="241"/>
    </location>
</feature>
<evidence type="ECO:0000313" key="8">
    <source>
        <dbReference type="EMBL" id="APD09415.1"/>
    </source>
</evidence>
<dbReference type="PANTHER" id="PTHR23513:SF6">
    <property type="entry name" value="MAJOR FACILITATOR SUPERFAMILY ASSOCIATED DOMAIN-CONTAINING PROTEIN"/>
    <property type="match status" value="1"/>
</dbReference>
<keyword evidence="2" id="KW-1003">Cell membrane</keyword>
<dbReference type="SUPFAM" id="SSF103473">
    <property type="entry name" value="MFS general substrate transporter"/>
    <property type="match status" value="1"/>
</dbReference>
<dbReference type="PROSITE" id="PS50850">
    <property type="entry name" value="MFS"/>
    <property type="match status" value="1"/>
</dbReference>
<dbReference type="GO" id="GO:0022857">
    <property type="term" value="F:transmembrane transporter activity"/>
    <property type="evidence" value="ECO:0007669"/>
    <property type="project" value="InterPro"/>
</dbReference>
<dbReference type="OrthoDB" id="9775268at2"/>
<evidence type="ECO:0000256" key="2">
    <source>
        <dbReference type="ARBA" id="ARBA00022475"/>
    </source>
</evidence>
<dbReference type="AlphaFoldDB" id="A0A1J0LVE2"/>
<dbReference type="InterPro" id="IPR036259">
    <property type="entry name" value="MFS_trans_sf"/>
</dbReference>
<feature type="transmembrane region" description="Helical" evidence="6">
    <location>
        <begin position="377"/>
        <end position="398"/>
    </location>
</feature>
<evidence type="ECO:0000256" key="3">
    <source>
        <dbReference type="ARBA" id="ARBA00022692"/>
    </source>
</evidence>
<evidence type="ECO:0000259" key="7">
    <source>
        <dbReference type="PROSITE" id="PS50850"/>
    </source>
</evidence>
<feature type="domain" description="Major facilitator superfamily (MFS) profile" evidence="7">
    <location>
        <begin position="1"/>
        <end position="403"/>
    </location>
</feature>
<dbReference type="EMBL" id="CP016312">
    <property type="protein sequence ID" value="APD09415.1"/>
    <property type="molecule type" value="Genomic_DNA"/>
</dbReference>
<gene>
    <name evidence="8" type="ORF">A0O31_01280</name>
</gene>
<feature type="transmembrane region" description="Helical" evidence="6">
    <location>
        <begin position="164"/>
        <end position="186"/>
    </location>
</feature>
<evidence type="ECO:0000256" key="6">
    <source>
        <dbReference type="SAM" id="Phobius"/>
    </source>
</evidence>
<dbReference type="InterPro" id="IPR011701">
    <property type="entry name" value="MFS"/>
</dbReference>
<reference evidence="9" key="1">
    <citation type="submission" date="2016-06" db="EMBL/GenBank/DDBJ databases">
        <title>Whole genome sequencing of Thermus brockianus strain GE-1.</title>
        <authorList>
            <person name="Schaefers C."/>
            <person name="Blank S."/>
            <person name="Wiebusch S."/>
            <person name="Elleuche S."/>
            <person name="Antranikian G."/>
        </authorList>
    </citation>
    <scope>NUCLEOTIDE SEQUENCE [LARGE SCALE GENOMIC DNA]</scope>
    <source>
        <strain evidence="9">GE-1</strain>
    </source>
</reference>
<keyword evidence="4 6" id="KW-1133">Transmembrane helix</keyword>
<dbReference type="InterPro" id="IPR020846">
    <property type="entry name" value="MFS_dom"/>
</dbReference>
<accession>A0A1J0LVE2</accession>
<dbReference type="KEGG" id="tbc:A0O31_01280"/>
<dbReference type="Gene3D" id="1.20.1250.20">
    <property type="entry name" value="MFS general substrate transporter like domains"/>
    <property type="match status" value="1"/>
</dbReference>
<dbReference type="Proteomes" id="UP000182993">
    <property type="component" value="Chromosome"/>
</dbReference>
<sequence length="414" mass="43684">MAGFAAFRLLWAGQALALVGREMTWFALTLFAYQKTGLATTLSLLGFFHFLPLILLSPLAGALVDRYPRKWAMLASDLAGGVATGALLLLALLGRLEVWHLYLASAFTGALSSLHWPALSAALSALLDKKDYARASGMMSLAESLAGVGAPVLAAALLKPLGLQGIFALDLLGTATAVATLLLVPIPNPKPQAQEKTSLLGEALFGFRFILQRPPLLGLQLMFFGVNFLTTLAATVMPAMVLAKTGLSESALALVRSASGLGGVAGGLFLSLWGGPKRRVHGVFLGMAFSSLALALMGAVEGPWAWAALAFLEAFFIPLLNGSNQAIWQAKVPLEVQGKVFAARRMIAWLATPLAMLLSGPLADRVFGPRWGQGEGIALMLLLFGGLGVFWGLSGYLFRAVREAETLLPDAKAD</sequence>
<evidence type="ECO:0000256" key="5">
    <source>
        <dbReference type="ARBA" id="ARBA00023136"/>
    </source>
</evidence>
<feature type="transmembrane region" description="Helical" evidence="6">
    <location>
        <begin position="342"/>
        <end position="362"/>
    </location>
</feature>
<name>A0A1J0LVE2_THEBO</name>
<evidence type="ECO:0000313" key="9">
    <source>
        <dbReference type="Proteomes" id="UP000182993"/>
    </source>
</evidence>
<dbReference type="PANTHER" id="PTHR23513">
    <property type="entry name" value="INTEGRAL MEMBRANE EFFLUX PROTEIN-RELATED"/>
    <property type="match status" value="1"/>
</dbReference>
<comment type="subcellular location">
    <subcellularLocation>
        <location evidence="1">Cell membrane</location>
        <topology evidence="1">Multi-pass membrane protein</topology>
    </subcellularLocation>
</comment>
<dbReference type="RefSeq" id="WP_071677124.1">
    <property type="nucleotide sequence ID" value="NZ_CP016312.1"/>
</dbReference>
<organism evidence="8 9">
    <name type="scientific">Thermus brockianus</name>
    <dbReference type="NCBI Taxonomy" id="56956"/>
    <lineage>
        <taxon>Bacteria</taxon>
        <taxon>Thermotogati</taxon>
        <taxon>Deinococcota</taxon>
        <taxon>Deinococci</taxon>
        <taxon>Thermales</taxon>
        <taxon>Thermaceae</taxon>
        <taxon>Thermus</taxon>
    </lineage>
</organism>
<feature type="transmembrane region" description="Helical" evidence="6">
    <location>
        <begin position="280"/>
        <end position="298"/>
    </location>
</feature>
<feature type="transmembrane region" description="Helical" evidence="6">
    <location>
        <begin position="253"/>
        <end position="273"/>
    </location>
</feature>
<dbReference type="STRING" id="56956.A0O31_01280"/>
<dbReference type="Pfam" id="PF07690">
    <property type="entry name" value="MFS_1"/>
    <property type="match status" value="1"/>
</dbReference>
<proteinExistence type="predicted"/>
<feature type="transmembrane region" description="Helical" evidence="6">
    <location>
        <begin position="41"/>
        <end position="64"/>
    </location>
</feature>
<feature type="transmembrane region" description="Helical" evidence="6">
    <location>
        <begin position="99"/>
        <end position="127"/>
    </location>
</feature>
<dbReference type="GO" id="GO:0005886">
    <property type="term" value="C:plasma membrane"/>
    <property type="evidence" value="ECO:0007669"/>
    <property type="project" value="UniProtKB-SubCell"/>
</dbReference>
<feature type="transmembrane region" description="Helical" evidence="6">
    <location>
        <begin position="71"/>
        <end position="93"/>
    </location>
</feature>
<evidence type="ECO:0000256" key="4">
    <source>
        <dbReference type="ARBA" id="ARBA00022989"/>
    </source>
</evidence>